<dbReference type="KEGG" id="hoh:Hoch_2772"/>
<evidence type="ECO:0000313" key="2">
    <source>
        <dbReference type="Proteomes" id="UP000001880"/>
    </source>
</evidence>
<sequence>MEQSAGAVLTKLIGELTGSLSEEQQRVVSEIIQQGGMLLQKLAAAQKAGQEATRAVRGVAEAADIPDMRGRMP</sequence>
<organism evidence="1 2">
    <name type="scientific">Haliangium ochraceum (strain DSM 14365 / JCM 11303 / SMP-2)</name>
    <dbReference type="NCBI Taxonomy" id="502025"/>
    <lineage>
        <taxon>Bacteria</taxon>
        <taxon>Pseudomonadati</taxon>
        <taxon>Myxococcota</taxon>
        <taxon>Polyangia</taxon>
        <taxon>Haliangiales</taxon>
        <taxon>Kofleriaceae</taxon>
        <taxon>Haliangium</taxon>
    </lineage>
</organism>
<dbReference type="AlphaFoldDB" id="D0LNC2"/>
<dbReference type="EMBL" id="CP001804">
    <property type="protein sequence ID" value="ACY15299.1"/>
    <property type="molecule type" value="Genomic_DNA"/>
</dbReference>
<dbReference type="Proteomes" id="UP000001880">
    <property type="component" value="Chromosome"/>
</dbReference>
<protein>
    <submittedName>
        <fullName evidence="1">Uncharacterized protein</fullName>
    </submittedName>
</protein>
<evidence type="ECO:0000313" key="1">
    <source>
        <dbReference type="EMBL" id="ACY15299.1"/>
    </source>
</evidence>
<proteinExistence type="predicted"/>
<dbReference type="RefSeq" id="WP_012827907.1">
    <property type="nucleotide sequence ID" value="NC_013440.1"/>
</dbReference>
<reference evidence="1 2" key="1">
    <citation type="journal article" date="2010" name="Stand. Genomic Sci.">
        <title>Complete genome sequence of Haliangium ochraceum type strain (SMP-2).</title>
        <authorList>
            <consortium name="US DOE Joint Genome Institute (JGI-PGF)"/>
            <person name="Ivanova N."/>
            <person name="Daum C."/>
            <person name="Lang E."/>
            <person name="Abt B."/>
            <person name="Kopitz M."/>
            <person name="Saunders E."/>
            <person name="Lapidus A."/>
            <person name="Lucas S."/>
            <person name="Glavina Del Rio T."/>
            <person name="Nolan M."/>
            <person name="Tice H."/>
            <person name="Copeland A."/>
            <person name="Cheng J.F."/>
            <person name="Chen F."/>
            <person name="Bruce D."/>
            <person name="Goodwin L."/>
            <person name="Pitluck S."/>
            <person name="Mavromatis K."/>
            <person name="Pati A."/>
            <person name="Mikhailova N."/>
            <person name="Chen A."/>
            <person name="Palaniappan K."/>
            <person name="Land M."/>
            <person name="Hauser L."/>
            <person name="Chang Y.J."/>
            <person name="Jeffries C.D."/>
            <person name="Detter J.C."/>
            <person name="Brettin T."/>
            <person name="Rohde M."/>
            <person name="Goker M."/>
            <person name="Bristow J."/>
            <person name="Markowitz V."/>
            <person name="Eisen J.A."/>
            <person name="Hugenholtz P."/>
            <person name="Kyrpides N.C."/>
            <person name="Klenk H.P."/>
        </authorList>
    </citation>
    <scope>NUCLEOTIDE SEQUENCE [LARGE SCALE GENOMIC DNA]</scope>
    <source>
        <strain evidence="2">DSM 14365 / CIP 107738 / JCM 11303 / AJ 13395 / SMP-2</strain>
    </source>
</reference>
<accession>D0LNC2</accession>
<keyword evidence="2" id="KW-1185">Reference proteome</keyword>
<dbReference type="HOGENOM" id="CLU_2699595_0_0_7"/>
<name>D0LNC2_HALO1</name>
<gene>
    <name evidence="1" type="ordered locus">Hoch_2772</name>
</gene>
<dbReference type="STRING" id="502025.Hoch_2772"/>